<protein>
    <recommendedName>
        <fullName evidence="4">Prefoldin subunit 3</fullName>
    </recommendedName>
</protein>
<dbReference type="InterPro" id="IPR009053">
    <property type="entry name" value="Prefoldin"/>
</dbReference>
<feature type="region of interest" description="Disordered" evidence="6">
    <location>
        <begin position="1"/>
        <end position="21"/>
    </location>
</feature>
<evidence type="ECO:0000256" key="3">
    <source>
        <dbReference type="ARBA" id="ARBA00023186"/>
    </source>
</evidence>
<dbReference type="SUPFAM" id="SSF46579">
    <property type="entry name" value="Prefoldin"/>
    <property type="match status" value="1"/>
</dbReference>
<dbReference type="GO" id="GO:0007017">
    <property type="term" value="P:microtubule-based process"/>
    <property type="evidence" value="ECO:0007669"/>
    <property type="project" value="TreeGrafter"/>
</dbReference>
<dbReference type="Pfam" id="PF02996">
    <property type="entry name" value="Prefoldin"/>
    <property type="match status" value="1"/>
</dbReference>
<organism evidence="7">
    <name type="scientific">Phaffia rhodozyma</name>
    <name type="common">Yeast</name>
    <name type="synonym">Xanthophyllomyces dendrorhous</name>
    <dbReference type="NCBI Taxonomy" id="264483"/>
    <lineage>
        <taxon>Eukaryota</taxon>
        <taxon>Fungi</taxon>
        <taxon>Dikarya</taxon>
        <taxon>Basidiomycota</taxon>
        <taxon>Agaricomycotina</taxon>
        <taxon>Tremellomycetes</taxon>
        <taxon>Cystofilobasidiales</taxon>
        <taxon>Mrakiaceae</taxon>
        <taxon>Phaffia</taxon>
    </lineage>
</organism>
<dbReference type="PANTHER" id="PTHR12409:SF0">
    <property type="entry name" value="PREFOLDIN SUBUNIT 3"/>
    <property type="match status" value="1"/>
</dbReference>
<sequence length="221" mass="24654">MASSKTASSSTDIPSNPRGIPAAPFVANVEEYIGGPDGDCESALRKFQEMVSKYRYMEINLNQRRKGLEEKIPDIRKTLSVVEHLISRREAPSTDDDELNSEEGSESAANKPLEALFELNDTLYSSAQIEETGDVYLWLGANTMLSYPLAEAHSLLSAKLAAAEENLQGFVEDVEFIREQATVMDVNVARVYNFDVKRRREKKEALALTGQTEEAEEEDKN</sequence>
<comment type="function">
    <text evidence="4">Binds specifically to cytosolic chaperonin (c-CPN) and transfers target proteins to it. Binds to nascent polypeptide chain and promotes folding in an environment in which there are many competing pathways for nonnative proteins.</text>
</comment>
<dbReference type="GO" id="GO:0007021">
    <property type="term" value="P:tubulin complex assembly"/>
    <property type="evidence" value="ECO:0007669"/>
    <property type="project" value="TreeGrafter"/>
</dbReference>
<reference evidence="7" key="1">
    <citation type="submission" date="2014-08" db="EMBL/GenBank/DDBJ databases">
        <authorList>
            <person name="Sharma Rahul"/>
            <person name="Thines Marco"/>
        </authorList>
    </citation>
    <scope>NUCLEOTIDE SEQUENCE</scope>
</reference>
<evidence type="ECO:0000256" key="5">
    <source>
        <dbReference type="SAM" id="Coils"/>
    </source>
</evidence>
<keyword evidence="5" id="KW-0175">Coiled coil</keyword>
<dbReference type="InterPro" id="IPR016655">
    <property type="entry name" value="PFD3"/>
</dbReference>
<evidence type="ECO:0000256" key="2">
    <source>
        <dbReference type="ARBA" id="ARBA00011695"/>
    </source>
</evidence>
<dbReference type="GO" id="GO:0005737">
    <property type="term" value="C:cytoplasm"/>
    <property type="evidence" value="ECO:0007669"/>
    <property type="project" value="UniProtKB-ARBA"/>
</dbReference>
<evidence type="ECO:0000313" key="7">
    <source>
        <dbReference type="EMBL" id="CED85342.1"/>
    </source>
</evidence>
<dbReference type="PANTHER" id="PTHR12409">
    <property type="entry name" value="PREFOLDIN SUBUNIT 3"/>
    <property type="match status" value="1"/>
</dbReference>
<evidence type="ECO:0000256" key="6">
    <source>
        <dbReference type="SAM" id="MobiDB-lite"/>
    </source>
</evidence>
<dbReference type="Gene3D" id="1.10.287.370">
    <property type="match status" value="1"/>
</dbReference>
<dbReference type="CDD" id="cd23156">
    <property type="entry name" value="Prefoldin_3"/>
    <property type="match status" value="1"/>
</dbReference>
<feature type="compositionally biased region" description="Acidic residues" evidence="6">
    <location>
        <begin position="93"/>
        <end position="105"/>
    </location>
</feature>
<accession>A0A0F7ST47</accession>
<feature type="region of interest" description="Disordered" evidence="6">
    <location>
        <begin position="88"/>
        <end position="111"/>
    </location>
</feature>
<dbReference type="AlphaFoldDB" id="A0A0F7ST47"/>
<keyword evidence="3 4" id="KW-0143">Chaperone</keyword>
<evidence type="ECO:0000256" key="1">
    <source>
        <dbReference type="ARBA" id="ARBA00010048"/>
    </source>
</evidence>
<comment type="similarity">
    <text evidence="1 4">Belongs to the prefoldin subunit alpha family.</text>
</comment>
<name>A0A0F7ST47_PHARH</name>
<dbReference type="EMBL" id="LN483332">
    <property type="protein sequence ID" value="CED85342.1"/>
    <property type="molecule type" value="Genomic_DNA"/>
</dbReference>
<dbReference type="GO" id="GO:0016272">
    <property type="term" value="C:prefoldin complex"/>
    <property type="evidence" value="ECO:0007669"/>
    <property type="project" value="UniProtKB-UniRule"/>
</dbReference>
<evidence type="ECO:0000256" key="4">
    <source>
        <dbReference type="PIRNR" id="PIRNR016396"/>
    </source>
</evidence>
<dbReference type="PIRSF" id="PIRSF016396">
    <property type="entry name" value="Prefoldin_subunit_3"/>
    <property type="match status" value="1"/>
</dbReference>
<dbReference type="GO" id="GO:0006457">
    <property type="term" value="P:protein folding"/>
    <property type="evidence" value="ECO:0007669"/>
    <property type="project" value="UniProtKB-UniRule"/>
</dbReference>
<dbReference type="InterPro" id="IPR004127">
    <property type="entry name" value="Prefoldin_subunit_alpha"/>
</dbReference>
<feature type="compositionally biased region" description="Polar residues" evidence="6">
    <location>
        <begin position="1"/>
        <end position="14"/>
    </location>
</feature>
<dbReference type="FunFam" id="1.10.287.370:FF:000001">
    <property type="entry name" value="Prefoldin subunit 3"/>
    <property type="match status" value="1"/>
</dbReference>
<proteinExistence type="inferred from homology"/>
<dbReference type="GO" id="GO:0015631">
    <property type="term" value="F:tubulin binding"/>
    <property type="evidence" value="ECO:0007669"/>
    <property type="project" value="TreeGrafter"/>
</dbReference>
<feature type="coiled-coil region" evidence="5">
    <location>
        <begin position="160"/>
        <end position="218"/>
    </location>
</feature>
<comment type="subunit">
    <text evidence="2 4">Heterohexamer of two PFD-alpha type and four PFD-beta type subunits.</text>
</comment>